<dbReference type="RefSeq" id="XP_043004724.1">
    <property type="nucleotide sequence ID" value="XM_043157357.1"/>
</dbReference>
<dbReference type="EMBL" id="CM032188">
    <property type="protein sequence ID" value="KAG7088253.1"/>
    <property type="molecule type" value="Genomic_DNA"/>
</dbReference>
<keyword evidence="2" id="KW-1185">Reference proteome</keyword>
<dbReference type="GeneID" id="66081342"/>
<evidence type="ECO:0000313" key="2">
    <source>
        <dbReference type="Proteomes" id="UP001049176"/>
    </source>
</evidence>
<dbReference type="Proteomes" id="UP001049176">
    <property type="component" value="Chromosome 8"/>
</dbReference>
<comment type="caution">
    <text evidence="1">The sequence shown here is derived from an EMBL/GenBank/DDBJ whole genome shotgun (WGS) entry which is preliminary data.</text>
</comment>
<name>A0A9P7RRU5_9AGAR</name>
<reference evidence="1" key="1">
    <citation type="journal article" date="2021" name="Genome Biol. Evol.">
        <title>The assembled and annotated genome of the fairy-ring fungus Marasmius oreades.</title>
        <authorList>
            <person name="Hiltunen M."/>
            <person name="Ament-Velasquez S.L."/>
            <person name="Johannesson H."/>
        </authorList>
    </citation>
    <scope>NUCLEOTIDE SEQUENCE</scope>
    <source>
        <strain evidence="1">03SP1</strain>
    </source>
</reference>
<protein>
    <submittedName>
        <fullName evidence="1">Uncharacterized protein</fullName>
    </submittedName>
</protein>
<organism evidence="1 2">
    <name type="scientific">Marasmius oreades</name>
    <name type="common">fairy-ring Marasmius</name>
    <dbReference type="NCBI Taxonomy" id="181124"/>
    <lineage>
        <taxon>Eukaryota</taxon>
        <taxon>Fungi</taxon>
        <taxon>Dikarya</taxon>
        <taxon>Basidiomycota</taxon>
        <taxon>Agaricomycotina</taxon>
        <taxon>Agaricomycetes</taxon>
        <taxon>Agaricomycetidae</taxon>
        <taxon>Agaricales</taxon>
        <taxon>Marasmiineae</taxon>
        <taxon>Marasmiaceae</taxon>
        <taxon>Marasmius</taxon>
    </lineage>
</organism>
<accession>A0A9P7RRU5</accession>
<sequence length="193" mass="21644">MTSQTTFFACSSRLSAKTDSHALVLTARHHFESYHDVKPSCAVLKSAVPDNVNVVSSGRLELVLLAHLNGFEVSPDTCVKSHLVQYIVRFFRANSSELSIEHVSDAFIDEDNQPKVLLTFNQSRDPQHPQVPLRVTLRTIHLQLALSTITKSQVEPFVPSTIQNSVFLEQMSLPIQGLVENVIGRFVTWHLVR</sequence>
<dbReference type="KEGG" id="more:E1B28_012267"/>
<dbReference type="AlphaFoldDB" id="A0A9P7RRU5"/>
<gene>
    <name evidence="1" type="ORF">E1B28_012267</name>
</gene>
<evidence type="ECO:0000313" key="1">
    <source>
        <dbReference type="EMBL" id="KAG7088253.1"/>
    </source>
</evidence>
<proteinExistence type="predicted"/>
<dbReference type="OrthoDB" id="3141012at2759"/>